<keyword evidence="2" id="KW-1185">Reference proteome</keyword>
<proteinExistence type="predicted"/>
<comment type="caution">
    <text evidence="1">The sequence shown here is derived from an EMBL/GenBank/DDBJ whole genome shotgun (WGS) entry which is preliminary data.</text>
</comment>
<gene>
    <name evidence="1" type="ORF">HAX54_009878</name>
</gene>
<evidence type="ECO:0000313" key="1">
    <source>
        <dbReference type="EMBL" id="MCD7470196.1"/>
    </source>
</evidence>
<accession>A0ABS8TGS4</accession>
<reference evidence="1 2" key="1">
    <citation type="journal article" date="2021" name="BMC Genomics">
        <title>Datura genome reveals duplications of psychoactive alkaloid biosynthetic genes and high mutation rate following tissue culture.</title>
        <authorList>
            <person name="Rajewski A."/>
            <person name="Carter-House D."/>
            <person name="Stajich J."/>
            <person name="Litt A."/>
        </authorList>
    </citation>
    <scope>NUCLEOTIDE SEQUENCE [LARGE SCALE GENOMIC DNA]</scope>
    <source>
        <strain evidence="1">AR-01</strain>
    </source>
</reference>
<dbReference type="Proteomes" id="UP000823775">
    <property type="component" value="Unassembled WGS sequence"/>
</dbReference>
<organism evidence="1 2">
    <name type="scientific">Datura stramonium</name>
    <name type="common">Jimsonweed</name>
    <name type="synonym">Common thornapple</name>
    <dbReference type="NCBI Taxonomy" id="4076"/>
    <lineage>
        <taxon>Eukaryota</taxon>
        <taxon>Viridiplantae</taxon>
        <taxon>Streptophyta</taxon>
        <taxon>Embryophyta</taxon>
        <taxon>Tracheophyta</taxon>
        <taxon>Spermatophyta</taxon>
        <taxon>Magnoliopsida</taxon>
        <taxon>eudicotyledons</taxon>
        <taxon>Gunneridae</taxon>
        <taxon>Pentapetalae</taxon>
        <taxon>asterids</taxon>
        <taxon>lamiids</taxon>
        <taxon>Solanales</taxon>
        <taxon>Solanaceae</taxon>
        <taxon>Solanoideae</taxon>
        <taxon>Datureae</taxon>
        <taxon>Datura</taxon>
    </lineage>
</organism>
<sequence>MESECFPRKLRYDISMSKRTRKTPLNIKEEAVKSLQHPQEFINNSAAENRKELHVNVKAEKGVLISNEEEAQKKSLKQLIEGRGTSLGHHFTEEERQLQIMVVKQPENSLMNGLKLKQMVSHYTKVLSHMIKLKRKKPAGAIEDDLDLLLERTRRTF</sequence>
<name>A0ABS8TGS4_DATST</name>
<evidence type="ECO:0000313" key="2">
    <source>
        <dbReference type="Proteomes" id="UP000823775"/>
    </source>
</evidence>
<dbReference type="EMBL" id="JACEIK010001539">
    <property type="protein sequence ID" value="MCD7470196.1"/>
    <property type="molecule type" value="Genomic_DNA"/>
</dbReference>
<protein>
    <submittedName>
        <fullName evidence="1">Uncharacterized protein</fullName>
    </submittedName>
</protein>